<reference evidence="3" key="1">
    <citation type="submission" date="2017-05" db="EMBL/GenBank/DDBJ databases">
        <authorList>
            <person name="Rodrigo-Torres L."/>
            <person name="Arahal R. D."/>
            <person name="Lucena T."/>
        </authorList>
    </citation>
    <scope>NUCLEOTIDE SEQUENCE [LARGE SCALE GENOMIC DNA]</scope>
    <source>
        <strain evidence="3">CECT 8868</strain>
    </source>
</reference>
<keyword evidence="3" id="KW-1185">Reference proteome</keyword>
<accession>A0A238KS95</accession>
<dbReference type="RefSeq" id="WP_093997666.1">
    <property type="nucleotide sequence ID" value="NZ_FXYD01000009.1"/>
</dbReference>
<gene>
    <name evidence="2" type="ORF">OCA8868_03332</name>
</gene>
<feature type="compositionally biased region" description="Basic residues" evidence="1">
    <location>
        <begin position="1"/>
        <end position="14"/>
    </location>
</feature>
<dbReference type="OrthoDB" id="7582082at2"/>
<organism evidence="2 3">
    <name type="scientific">Octadecabacter ascidiaceicola</name>
    <dbReference type="NCBI Taxonomy" id="1655543"/>
    <lineage>
        <taxon>Bacteria</taxon>
        <taxon>Pseudomonadati</taxon>
        <taxon>Pseudomonadota</taxon>
        <taxon>Alphaproteobacteria</taxon>
        <taxon>Rhodobacterales</taxon>
        <taxon>Roseobacteraceae</taxon>
        <taxon>Octadecabacter</taxon>
    </lineage>
</organism>
<name>A0A238KS95_9RHOB</name>
<proteinExistence type="predicted"/>
<evidence type="ECO:0000256" key="1">
    <source>
        <dbReference type="SAM" id="MobiDB-lite"/>
    </source>
</evidence>
<dbReference type="Proteomes" id="UP000203464">
    <property type="component" value="Unassembled WGS sequence"/>
</dbReference>
<dbReference type="AlphaFoldDB" id="A0A238KS95"/>
<protein>
    <submittedName>
        <fullName evidence="2">Uncharacterized protein</fullName>
    </submittedName>
</protein>
<dbReference type="EMBL" id="FXYD01000009">
    <property type="protein sequence ID" value="SMX45588.1"/>
    <property type="molecule type" value="Genomic_DNA"/>
</dbReference>
<evidence type="ECO:0000313" key="3">
    <source>
        <dbReference type="Proteomes" id="UP000203464"/>
    </source>
</evidence>
<sequence>MVTKLPKKPAKKNRLGTPPADASTALEQPEHAPAKPEPAAKAVRKKTGRTEPFGTRVSPEWMKEFKMVAVQDGLKHVELLEEMLAVYKAQREKA</sequence>
<evidence type="ECO:0000313" key="2">
    <source>
        <dbReference type="EMBL" id="SMX45588.1"/>
    </source>
</evidence>
<feature type="region of interest" description="Disordered" evidence="1">
    <location>
        <begin position="1"/>
        <end position="55"/>
    </location>
</feature>